<dbReference type="OrthoDB" id="3261349at2759"/>
<evidence type="ECO:0000256" key="1">
    <source>
        <dbReference type="SAM" id="Phobius"/>
    </source>
</evidence>
<feature type="non-terminal residue" evidence="3">
    <location>
        <position position="1"/>
    </location>
</feature>
<proteinExistence type="predicted"/>
<dbReference type="Proteomes" id="UP000292957">
    <property type="component" value="Unassembled WGS sequence"/>
</dbReference>
<organism evidence="3">
    <name type="scientific">Dichomitus squalens</name>
    <dbReference type="NCBI Taxonomy" id="114155"/>
    <lineage>
        <taxon>Eukaryota</taxon>
        <taxon>Fungi</taxon>
        <taxon>Dikarya</taxon>
        <taxon>Basidiomycota</taxon>
        <taxon>Agaricomycotina</taxon>
        <taxon>Agaricomycetes</taxon>
        <taxon>Polyporales</taxon>
        <taxon>Polyporaceae</taxon>
        <taxon>Dichomitus</taxon>
    </lineage>
</organism>
<dbReference type="Pfam" id="PF20151">
    <property type="entry name" value="DUF6533"/>
    <property type="match status" value="1"/>
</dbReference>
<keyword evidence="1" id="KW-0812">Transmembrane</keyword>
<evidence type="ECO:0000259" key="2">
    <source>
        <dbReference type="Pfam" id="PF20151"/>
    </source>
</evidence>
<name>A0A4V2K2A0_9APHY</name>
<keyword evidence="1" id="KW-1133">Transmembrane helix</keyword>
<reference evidence="3" key="1">
    <citation type="submission" date="2019-01" db="EMBL/GenBank/DDBJ databases">
        <title>Draft genome sequences of three monokaryotic isolates of the white-rot basidiomycete fungus Dichomitus squalens.</title>
        <authorList>
            <consortium name="DOE Joint Genome Institute"/>
            <person name="Lopez S.C."/>
            <person name="Andreopoulos B."/>
            <person name="Pangilinan J."/>
            <person name="Lipzen A."/>
            <person name="Riley R."/>
            <person name="Ahrendt S."/>
            <person name="Ng V."/>
            <person name="Barry K."/>
            <person name="Daum C."/>
            <person name="Grigoriev I.V."/>
            <person name="Hilden K.S."/>
            <person name="Makela M.R."/>
            <person name="de Vries R.P."/>
        </authorList>
    </citation>
    <scope>NUCLEOTIDE SEQUENCE [LARGE SCALE GENOMIC DNA]</scope>
    <source>
        <strain evidence="3">OM18370.1</strain>
    </source>
</reference>
<sequence length="329" mass="36799">VRSSLWNNFLSVVAFALLYYDYALTLGDEVEYFWKSAGFSLSSTLFVFNRYFGLIGTFPIVFEYFAHLPEHHNARDFDDPTFCVYSRCRLLQTYHQVFSVVTQGVIATILLLRTYALYERKKSVLVLLVVTLVAVALVCLVATMTVNSPVATWNTPAQRPSGGCDLALTKEQGIHLAIEWCAMLWFDTTVFLLTLARALRMHRRLSGGIVNLLFRDGEAHFCILVVFNVSNIITFLAVPAGSKKGIVTTLTNALSTTLTSRLVLNLRGIGSRKWDRRTADEENSTMKYRIPPNGEPFVSHLIFASPTTSLMEGSMVHYAVSHDAEASMG</sequence>
<feature type="transmembrane region" description="Helical" evidence="1">
    <location>
        <begin position="177"/>
        <end position="199"/>
    </location>
</feature>
<protein>
    <recommendedName>
        <fullName evidence="2">DUF6533 domain-containing protein</fullName>
    </recommendedName>
</protein>
<evidence type="ECO:0000313" key="3">
    <source>
        <dbReference type="EMBL" id="TBU35843.1"/>
    </source>
</evidence>
<feature type="transmembrane region" description="Helical" evidence="1">
    <location>
        <begin position="124"/>
        <end position="146"/>
    </location>
</feature>
<feature type="transmembrane region" description="Helical" evidence="1">
    <location>
        <begin position="219"/>
        <end position="240"/>
    </location>
</feature>
<dbReference type="InterPro" id="IPR045340">
    <property type="entry name" value="DUF6533"/>
</dbReference>
<dbReference type="EMBL" id="ML143386">
    <property type="protein sequence ID" value="TBU35843.1"/>
    <property type="molecule type" value="Genomic_DNA"/>
</dbReference>
<feature type="transmembrane region" description="Helical" evidence="1">
    <location>
        <begin position="94"/>
        <end position="112"/>
    </location>
</feature>
<accession>A0A4V2K2A0</accession>
<feature type="transmembrane region" description="Helical" evidence="1">
    <location>
        <begin position="45"/>
        <end position="66"/>
    </location>
</feature>
<keyword evidence="1" id="KW-0472">Membrane</keyword>
<dbReference type="AlphaFoldDB" id="A0A4V2K2A0"/>
<feature type="domain" description="DUF6533" evidence="2">
    <location>
        <begin position="10"/>
        <end position="55"/>
    </location>
</feature>
<feature type="transmembrane region" description="Helical" evidence="1">
    <location>
        <begin position="6"/>
        <end position="24"/>
    </location>
</feature>
<gene>
    <name evidence="3" type="ORF">BD311DRAFT_648149</name>
</gene>